<dbReference type="PANTHER" id="PTHR47485">
    <property type="entry name" value="THYLAKOID LUMENAL 17.4 KDA PROTEIN, CHLOROPLASTIC"/>
    <property type="match status" value="1"/>
</dbReference>
<feature type="transmembrane region" description="Helical" evidence="2">
    <location>
        <begin position="56"/>
        <end position="74"/>
    </location>
</feature>
<dbReference type="InterPro" id="IPR001646">
    <property type="entry name" value="5peptide_repeat"/>
</dbReference>
<dbReference type="PANTHER" id="PTHR47485:SF1">
    <property type="entry name" value="THYLAKOID LUMENAL 17.4 KDA PROTEIN, CHLOROPLASTIC"/>
    <property type="match status" value="1"/>
</dbReference>
<dbReference type="HOGENOM" id="CLU_047710_0_0_3"/>
<feature type="transmembrane region" description="Helical" evidence="2">
    <location>
        <begin position="29"/>
        <end position="50"/>
    </location>
</feature>
<feature type="transmembrane region" description="Helical" evidence="2">
    <location>
        <begin position="121"/>
        <end position="148"/>
    </location>
</feature>
<dbReference type="OrthoDB" id="503668at2"/>
<dbReference type="KEGG" id="cyn:Cyan7425_1435"/>
<evidence type="ECO:0000256" key="2">
    <source>
        <dbReference type="SAM" id="Phobius"/>
    </source>
</evidence>
<dbReference type="AlphaFoldDB" id="B8HNS7"/>
<dbReference type="Gene3D" id="2.160.20.80">
    <property type="entry name" value="E3 ubiquitin-protein ligase SopA"/>
    <property type="match status" value="1"/>
</dbReference>
<organism evidence="3">
    <name type="scientific">Cyanothece sp. (strain PCC 7425 / ATCC 29141)</name>
    <dbReference type="NCBI Taxonomy" id="395961"/>
    <lineage>
        <taxon>Bacteria</taxon>
        <taxon>Bacillati</taxon>
        <taxon>Cyanobacteriota</taxon>
        <taxon>Cyanophyceae</taxon>
        <taxon>Gomontiellales</taxon>
        <taxon>Cyanothecaceae</taxon>
        <taxon>Cyanothece</taxon>
    </lineage>
</organism>
<protein>
    <submittedName>
        <fullName evidence="3">Pentapeptide repeat protein</fullName>
    </submittedName>
</protein>
<keyword evidence="2" id="KW-0472">Membrane</keyword>
<feature type="transmembrane region" description="Helical" evidence="2">
    <location>
        <begin position="90"/>
        <end position="109"/>
    </location>
</feature>
<dbReference type="EMBL" id="CP001344">
    <property type="protein sequence ID" value="ACL43808.1"/>
    <property type="molecule type" value="Genomic_DNA"/>
</dbReference>
<evidence type="ECO:0000256" key="1">
    <source>
        <dbReference type="ARBA" id="ARBA00022737"/>
    </source>
</evidence>
<gene>
    <name evidence="3" type="ordered locus">Cyan7425_1435</name>
</gene>
<keyword evidence="2" id="KW-0812">Transmembrane</keyword>
<reference evidence="3" key="1">
    <citation type="submission" date="2009-01" db="EMBL/GenBank/DDBJ databases">
        <title>Complete sequence of chromosome Cyanothece sp. PCC 7425.</title>
        <authorList>
            <consortium name="US DOE Joint Genome Institute"/>
            <person name="Lucas S."/>
            <person name="Copeland A."/>
            <person name="Lapidus A."/>
            <person name="Glavina del Rio T."/>
            <person name="Dalin E."/>
            <person name="Tice H."/>
            <person name="Bruce D."/>
            <person name="Goodwin L."/>
            <person name="Pitluck S."/>
            <person name="Sims D."/>
            <person name="Meineke L."/>
            <person name="Brettin T."/>
            <person name="Detter J.C."/>
            <person name="Han C."/>
            <person name="Larimer F."/>
            <person name="Land M."/>
            <person name="Hauser L."/>
            <person name="Kyrpides N."/>
            <person name="Ovchinnikova G."/>
            <person name="Liberton M."/>
            <person name="Stoeckel J."/>
            <person name="Banerjee A."/>
            <person name="Singh A."/>
            <person name="Page L."/>
            <person name="Sato H."/>
            <person name="Zhao L."/>
            <person name="Sherman L."/>
            <person name="Pakrasi H."/>
            <person name="Richardson P."/>
        </authorList>
    </citation>
    <scope>NUCLEOTIDE SEQUENCE</scope>
    <source>
        <strain evidence="3">PCC 7425</strain>
    </source>
</reference>
<name>B8HNS7_CYAP4</name>
<accession>B8HNS7</accession>
<dbReference type="STRING" id="395961.Cyan7425_1435"/>
<keyword evidence="2" id="KW-1133">Transmembrane helix</keyword>
<dbReference type="Pfam" id="PF00805">
    <property type="entry name" value="Pentapeptide"/>
    <property type="match status" value="1"/>
</dbReference>
<sequence>MNKQSSSLRQLETGPLLSQKRPRASAFQLPGLFHTLLAIVTVSLFLLGWFTATPWLGIPAGLATLALCLQVLWQPTRQWLNSSLSLQQQWLLLATLTALLALVVLISLSSGHSPAAQQTNWVAVGALAQALGAMGQIMVALLTAYVAWRQYVISRDLTMQQNRITQQQTIDSYLQGIADLVLDKEGLLEDWPPERAIAEGRTVAILSGLDPEGKAKILRFLSSAKLLSPLKRDRLLGRAIFDGLGGYEEDVEFGVRVINLQEVLVQADLSGADLRSTELSAANLSRAGLQNADLSRANLSRAILQGANLKGANLSRTRLFYGSAANASPRADLRSAVGNRLHPPDYQTGKQTGAVVEDADFSNVQGLSEEQRYYCCAWGGKRTRATIPGGCADIPNRLES</sequence>
<keyword evidence="1" id="KW-0677">Repeat</keyword>
<proteinExistence type="predicted"/>
<evidence type="ECO:0000313" key="3">
    <source>
        <dbReference type="EMBL" id="ACL43808.1"/>
    </source>
</evidence>
<dbReference type="SUPFAM" id="SSF141571">
    <property type="entry name" value="Pentapeptide repeat-like"/>
    <property type="match status" value="1"/>
</dbReference>
<dbReference type="eggNOG" id="COG1357">
    <property type="taxonomic scope" value="Bacteria"/>
</dbReference>